<sequence length="74" mass="7615">MPRGYVLERQRPGGTSGAGLFDPEDPARRRRIKGTPCTAGLLKGTGDQGGGAAAADTVTTGAEEEGRTHCDMGQ</sequence>
<evidence type="ECO:0000313" key="3">
    <source>
        <dbReference type="Proteomes" id="UP001066276"/>
    </source>
</evidence>
<name>A0AAV7R446_PLEWA</name>
<accession>A0AAV7R446</accession>
<dbReference type="Proteomes" id="UP001066276">
    <property type="component" value="Chromosome 6"/>
</dbReference>
<evidence type="ECO:0000313" key="2">
    <source>
        <dbReference type="EMBL" id="KAJ1146260.1"/>
    </source>
</evidence>
<dbReference type="EMBL" id="JANPWB010000010">
    <property type="protein sequence ID" value="KAJ1146260.1"/>
    <property type="molecule type" value="Genomic_DNA"/>
</dbReference>
<dbReference type="AlphaFoldDB" id="A0AAV7R446"/>
<feature type="compositionally biased region" description="Basic and acidic residues" evidence="1">
    <location>
        <begin position="64"/>
        <end position="74"/>
    </location>
</feature>
<feature type="compositionally biased region" description="Basic and acidic residues" evidence="1">
    <location>
        <begin position="1"/>
        <end position="11"/>
    </location>
</feature>
<organism evidence="2 3">
    <name type="scientific">Pleurodeles waltl</name>
    <name type="common">Iberian ribbed newt</name>
    <dbReference type="NCBI Taxonomy" id="8319"/>
    <lineage>
        <taxon>Eukaryota</taxon>
        <taxon>Metazoa</taxon>
        <taxon>Chordata</taxon>
        <taxon>Craniata</taxon>
        <taxon>Vertebrata</taxon>
        <taxon>Euteleostomi</taxon>
        <taxon>Amphibia</taxon>
        <taxon>Batrachia</taxon>
        <taxon>Caudata</taxon>
        <taxon>Salamandroidea</taxon>
        <taxon>Salamandridae</taxon>
        <taxon>Pleurodelinae</taxon>
        <taxon>Pleurodeles</taxon>
    </lineage>
</organism>
<reference evidence="2" key="1">
    <citation type="journal article" date="2022" name="bioRxiv">
        <title>Sequencing and chromosome-scale assembly of the giantPleurodeles waltlgenome.</title>
        <authorList>
            <person name="Brown T."/>
            <person name="Elewa A."/>
            <person name="Iarovenko S."/>
            <person name="Subramanian E."/>
            <person name="Araus A.J."/>
            <person name="Petzold A."/>
            <person name="Susuki M."/>
            <person name="Suzuki K.-i.T."/>
            <person name="Hayashi T."/>
            <person name="Toyoda A."/>
            <person name="Oliveira C."/>
            <person name="Osipova E."/>
            <person name="Leigh N.D."/>
            <person name="Simon A."/>
            <person name="Yun M.H."/>
        </authorList>
    </citation>
    <scope>NUCLEOTIDE SEQUENCE</scope>
    <source>
        <strain evidence="2">20211129_DDA</strain>
        <tissue evidence="2">Liver</tissue>
    </source>
</reference>
<feature type="region of interest" description="Disordered" evidence="1">
    <location>
        <begin position="1"/>
        <end position="74"/>
    </location>
</feature>
<proteinExistence type="predicted"/>
<protein>
    <submittedName>
        <fullName evidence="2">Uncharacterized protein</fullName>
    </submittedName>
</protein>
<comment type="caution">
    <text evidence="2">The sequence shown here is derived from an EMBL/GenBank/DDBJ whole genome shotgun (WGS) entry which is preliminary data.</text>
</comment>
<evidence type="ECO:0000256" key="1">
    <source>
        <dbReference type="SAM" id="MobiDB-lite"/>
    </source>
</evidence>
<gene>
    <name evidence="2" type="ORF">NDU88_012538</name>
</gene>
<keyword evidence="3" id="KW-1185">Reference proteome</keyword>